<dbReference type="RefSeq" id="WP_343766345.1">
    <property type="nucleotide sequence ID" value="NZ_BAAACF010000001.1"/>
</dbReference>
<dbReference type="InterPro" id="IPR020568">
    <property type="entry name" value="Ribosomal_Su5_D2-typ_SF"/>
</dbReference>
<dbReference type="Pfam" id="PF09186">
    <property type="entry name" value="DUF1949"/>
    <property type="match status" value="1"/>
</dbReference>
<dbReference type="NCBIfam" id="TIGR00257">
    <property type="entry name" value="IMPACT_YIGZ"/>
    <property type="match status" value="1"/>
</dbReference>
<feature type="domain" description="Impact N-terminal" evidence="2">
    <location>
        <begin position="17"/>
        <end position="122"/>
    </location>
</feature>
<dbReference type="SUPFAM" id="SSF54980">
    <property type="entry name" value="EF-G C-terminal domain-like"/>
    <property type="match status" value="1"/>
</dbReference>
<evidence type="ECO:0000259" key="3">
    <source>
        <dbReference type="Pfam" id="PF09186"/>
    </source>
</evidence>
<dbReference type="PANTHER" id="PTHR16301">
    <property type="entry name" value="IMPACT-RELATED"/>
    <property type="match status" value="1"/>
</dbReference>
<protein>
    <submittedName>
        <fullName evidence="4">YigZ family protein</fullName>
    </submittedName>
</protein>
<keyword evidence="5" id="KW-1185">Reference proteome</keyword>
<evidence type="ECO:0000313" key="4">
    <source>
        <dbReference type="EMBL" id="GAA0718552.1"/>
    </source>
</evidence>
<dbReference type="InterPro" id="IPR020569">
    <property type="entry name" value="UPF0029_Impact_CS"/>
</dbReference>
<dbReference type="InterPro" id="IPR001498">
    <property type="entry name" value="Impact_N"/>
</dbReference>
<dbReference type="InterPro" id="IPR035647">
    <property type="entry name" value="EFG_III/V"/>
</dbReference>
<dbReference type="PROSITE" id="PS00910">
    <property type="entry name" value="UPF0029"/>
    <property type="match status" value="1"/>
</dbReference>
<dbReference type="Gene3D" id="3.30.230.30">
    <property type="entry name" value="Impact, N-terminal domain"/>
    <property type="match status" value="1"/>
</dbReference>
<dbReference type="InterPro" id="IPR023582">
    <property type="entry name" value="Impact"/>
</dbReference>
<evidence type="ECO:0000313" key="5">
    <source>
        <dbReference type="Proteomes" id="UP001500339"/>
    </source>
</evidence>
<sequence length="214" mass="24167">MAYLTIKDEVSSQFEEKKSIFIGHAKRVYTEDEAKEFVNKIKSEHNQATHNVYAYIIGENMGIQRYSDDGEPQGTAGVPVLDVIKKNGITNTAVVVTRYFGGILLGKGGLVRAYSKGAAEAIKDAGVVERVKGYALHIFIDYDLLGKIQYLCGQNNWHIEDTIYTDKVEIIILCTEDSGEIIKKEVVQCTSGKGEFTKDEERYYFKIENRLYEE</sequence>
<feature type="domain" description="UPF0029" evidence="3">
    <location>
        <begin position="139"/>
        <end position="193"/>
    </location>
</feature>
<dbReference type="Proteomes" id="UP001500339">
    <property type="component" value="Unassembled WGS sequence"/>
</dbReference>
<dbReference type="InterPro" id="IPR015796">
    <property type="entry name" value="Impact_YigZ-like"/>
</dbReference>
<dbReference type="Pfam" id="PF01205">
    <property type="entry name" value="Impact_N"/>
    <property type="match status" value="1"/>
</dbReference>
<organism evidence="4 5">
    <name type="scientific">Clostridium malenominatum</name>
    <dbReference type="NCBI Taxonomy" id="1539"/>
    <lineage>
        <taxon>Bacteria</taxon>
        <taxon>Bacillati</taxon>
        <taxon>Bacillota</taxon>
        <taxon>Clostridia</taxon>
        <taxon>Eubacteriales</taxon>
        <taxon>Clostridiaceae</taxon>
        <taxon>Clostridium</taxon>
    </lineage>
</organism>
<reference evidence="4 5" key="1">
    <citation type="journal article" date="2019" name="Int. J. Syst. Evol. Microbiol.">
        <title>The Global Catalogue of Microorganisms (GCM) 10K type strain sequencing project: providing services to taxonomists for standard genome sequencing and annotation.</title>
        <authorList>
            <consortium name="The Broad Institute Genomics Platform"/>
            <consortium name="The Broad Institute Genome Sequencing Center for Infectious Disease"/>
            <person name="Wu L."/>
            <person name="Ma J."/>
        </authorList>
    </citation>
    <scope>NUCLEOTIDE SEQUENCE [LARGE SCALE GENOMIC DNA]</scope>
    <source>
        <strain evidence="4 5">JCM 1405</strain>
    </source>
</reference>
<proteinExistence type="inferred from homology"/>
<name>A0ABN1IP93_9CLOT</name>
<accession>A0ABN1IP93</accession>
<dbReference type="SUPFAM" id="SSF54211">
    <property type="entry name" value="Ribosomal protein S5 domain 2-like"/>
    <property type="match status" value="1"/>
</dbReference>
<dbReference type="InterPro" id="IPR036956">
    <property type="entry name" value="Impact_N_sf"/>
</dbReference>
<evidence type="ECO:0000256" key="1">
    <source>
        <dbReference type="ARBA" id="ARBA00007665"/>
    </source>
</evidence>
<dbReference type="PANTHER" id="PTHR16301:SF20">
    <property type="entry name" value="IMPACT FAMILY MEMBER YIGZ"/>
    <property type="match status" value="1"/>
</dbReference>
<dbReference type="EMBL" id="BAAACF010000001">
    <property type="protein sequence ID" value="GAA0718552.1"/>
    <property type="molecule type" value="Genomic_DNA"/>
</dbReference>
<comment type="similarity">
    <text evidence="1">Belongs to the IMPACT family.</text>
</comment>
<comment type="caution">
    <text evidence="4">The sequence shown here is derived from an EMBL/GenBank/DDBJ whole genome shotgun (WGS) entry which is preliminary data.</text>
</comment>
<evidence type="ECO:0000259" key="2">
    <source>
        <dbReference type="Pfam" id="PF01205"/>
    </source>
</evidence>
<dbReference type="InterPro" id="IPR015269">
    <property type="entry name" value="UPF0029_Impact_C"/>
</dbReference>
<gene>
    <name evidence="4" type="ORF">GCM10008905_05530</name>
</gene>